<evidence type="ECO:0000313" key="4">
    <source>
        <dbReference type="Proteomes" id="UP001139263"/>
    </source>
</evidence>
<feature type="transmembrane region" description="Helical" evidence="2">
    <location>
        <begin position="60"/>
        <end position="82"/>
    </location>
</feature>
<evidence type="ECO:0008006" key="5">
    <source>
        <dbReference type="Google" id="ProtNLM"/>
    </source>
</evidence>
<feature type="transmembrane region" description="Helical" evidence="2">
    <location>
        <begin position="30"/>
        <end position="48"/>
    </location>
</feature>
<comment type="similarity">
    <text evidence="1">Belongs to the sbp family.</text>
</comment>
<sequence>MRVFILSMIGLLIGIAVGLGINIHLPVQYSAYLSVAILAAFDTIFGGIRAMIERKFDERVFLTGFFSNTLLAALLAFIGSWLGIDLTLAAVVAFGVRIFNNLAAIRHLLLFRKKIPFHNSSNSC</sequence>
<evidence type="ECO:0000256" key="1">
    <source>
        <dbReference type="PIRNR" id="PIRNR018579"/>
    </source>
</evidence>
<dbReference type="RefSeq" id="WP_241715648.1">
    <property type="nucleotide sequence ID" value="NZ_JALBUF010000009.1"/>
</dbReference>
<protein>
    <recommendedName>
        <fullName evidence="5">Small basic protein</fullName>
    </recommendedName>
</protein>
<accession>A0A9X2AE59</accession>
<keyword evidence="2" id="KW-1133">Transmembrane helix</keyword>
<dbReference type="Pfam" id="PF06947">
    <property type="entry name" value="DUF1290"/>
    <property type="match status" value="1"/>
</dbReference>
<gene>
    <name evidence="3" type="ORF">MM817_02505</name>
</gene>
<organism evidence="3 4">
    <name type="scientific">Sulfoacidibacillus ferrooxidans</name>
    <dbReference type="NCBI Taxonomy" id="2005001"/>
    <lineage>
        <taxon>Bacteria</taxon>
        <taxon>Bacillati</taxon>
        <taxon>Bacillota</taxon>
        <taxon>Bacilli</taxon>
        <taxon>Bacillales</taxon>
        <taxon>Alicyclobacillaceae</taxon>
        <taxon>Sulfoacidibacillus</taxon>
    </lineage>
</organism>
<comment type="caution">
    <text evidence="3">The sequence shown here is derived from an EMBL/GenBank/DDBJ whole genome shotgun (WGS) entry which is preliminary data.</text>
</comment>
<dbReference type="PIRSF" id="PIRSF018579">
    <property type="entry name" value="Sbp"/>
    <property type="match status" value="1"/>
</dbReference>
<feature type="transmembrane region" description="Helical" evidence="2">
    <location>
        <begin position="88"/>
        <end position="109"/>
    </location>
</feature>
<evidence type="ECO:0000256" key="2">
    <source>
        <dbReference type="SAM" id="Phobius"/>
    </source>
</evidence>
<evidence type="ECO:0000313" key="3">
    <source>
        <dbReference type="EMBL" id="MCI0184210.1"/>
    </source>
</evidence>
<name>A0A9X2AE59_9BACL</name>
<dbReference type="GO" id="GO:0005886">
    <property type="term" value="C:plasma membrane"/>
    <property type="evidence" value="ECO:0007669"/>
    <property type="project" value="UniProtKB-SubCell"/>
</dbReference>
<keyword evidence="4" id="KW-1185">Reference proteome</keyword>
<dbReference type="EMBL" id="JALBUF010000009">
    <property type="protein sequence ID" value="MCI0184210.1"/>
    <property type="molecule type" value="Genomic_DNA"/>
</dbReference>
<dbReference type="InterPro" id="IPR009709">
    <property type="entry name" value="DUF1290"/>
</dbReference>
<reference evidence="3" key="1">
    <citation type="submission" date="2022-03" db="EMBL/GenBank/DDBJ databases">
        <title>Draft Genome Sequence of Firmicute Strain S0AB, a Heterotrophic Iron/Sulfur-Oxidizing Extreme Acidophile.</title>
        <authorList>
            <person name="Vergara E."/>
            <person name="Pakostova E."/>
            <person name="Johnson D.B."/>
            <person name="Holmes D.S."/>
        </authorList>
    </citation>
    <scope>NUCLEOTIDE SEQUENCE</scope>
    <source>
        <strain evidence="3">S0AB</strain>
    </source>
</reference>
<keyword evidence="1 2" id="KW-0812">Transmembrane</keyword>
<keyword evidence="1" id="KW-1003">Cell membrane</keyword>
<dbReference type="Proteomes" id="UP001139263">
    <property type="component" value="Unassembled WGS sequence"/>
</dbReference>
<comment type="subcellular location">
    <subcellularLocation>
        <location evidence="1">Cell membrane</location>
        <topology evidence="1">Multi-pass membrane protein</topology>
    </subcellularLocation>
</comment>
<dbReference type="AlphaFoldDB" id="A0A9X2AE59"/>
<keyword evidence="1 2" id="KW-0472">Membrane</keyword>
<proteinExistence type="inferred from homology"/>